<evidence type="ECO:0000313" key="4">
    <source>
        <dbReference type="Proteomes" id="UP001362999"/>
    </source>
</evidence>
<comment type="caution">
    <text evidence="3">The sequence shown here is derived from an EMBL/GenBank/DDBJ whole genome shotgun (WGS) entry which is preliminary data.</text>
</comment>
<accession>A0AAW0AA41</accession>
<dbReference type="AlphaFoldDB" id="A0AAW0AA41"/>
<evidence type="ECO:0000256" key="1">
    <source>
        <dbReference type="SAM" id="MobiDB-lite"/>
    </source>
</evidence>
<evidence type="ECO:0000256" key="2">
    <source>
        <dbReference type="SAM" id="Phobius"/>
    </source>
</evidence>
<gene>
    <name evidence="3" type="ORF">R3P38DRAFT_2647329</name>
</gene>
<reference evidence="3 4" key="1">
    <citation type="journal article" date="2024" name="J Genomics">
        <title>Draft genome sequencing and assembly of Favolaschia claudopus CIRM-BRFM 2984 isolated from oak limbs.</title>
        <authorList>
            <person name="Navarro D."/>
            <person name="Drula E."/>
            <person name="Chaduli D."/>
            <person name="Cazenave R."/>
            <person name="Ahrendt S."/>
            <person name="Wang J."/>
            <person name="Lipzen A."/>
            <person name="Daum C."/>
            <person name="Barry K."/>
            <person name="Grigoriev I.V."/>
            <person name="Favel A."/>
            <person name="Rosso M.N."/>
            <person name="Martin F."/>
        </authorList>
    </citation>
    <scope>NUCLEOTIDE SEQUENCE [LARGE SCALE GENOMIC DNA]</scope>
    <source>
        <strain evidence="3 4">CIRM-BRFM 2984</strain>
    </source>
</reference>
<feature type="compositionally biased region" description="Low complexity" evidence="1">
    <location>
        <begin position="316"/>
        <end position="327"/>
    </location>
</feature>
<organism evidence="3 4">
    <name type="scientific">Favolaschia claudopus</name>
    <dbReference type="NCBI Taxonomy" id="2862362"/>
    <lineage>
        <taxon>Eukaryota</taxon>
        <taxon>Fungi</taxon>
        <taxon>Dikarya</taxon>
        <taxon>Basidiomycota</taxon>
        <taxon>Agaricomycotina</taxon>
        <taxon>Agaricomycetes</taxon>
        <taxon>Agaricomycetidae</taxon>
        <taxon>Agaricales</taxon>
        <taxon>Marasmiineae</taxon>
        <taxon>Mycenaceae</taxon>
        <taxon>Favolaschia</taxon>
    </lineage>
</organism>
<feature type="transmembrane region" description="Helical" evidence="2">
    <location>
        <begin position="62"/>
        <end position="83"/>
    </location>
</feature>
<feature type="transmembrane region" description="Helical" evidence="2">
    <location>
        <begin position="263"/>
        <end position="281"/>
    </location>
</feature>
<dbReference type="Proteomes" id="UP001362999">
    <property type="component" value="Unassembled WGS sequence"/>
</dbReference>
<feature type="transmembrane region" description="Helical" evidence="2">
    <location>
        <begin position="112"/>
        <end position="131"/>
    </location>
</feature>
<keyword evidence="2" id="KW-1133">Transmembrane helix</keyword>
<feature type="region of interest" description="Disordered" evidence="1">
    <location>
        <begin position="315"/>
        <end position="335"/>
    </location>
</feature>
<keyword evidence="4" id="KW-1185">Reference proteome</keyword>
<feature type="transmembrane region" description="Helical" evidence="2">
    <location>
        <begin position="143"/>
        <end position="166"/>
    </location>
</feature>
<name>A0AAW0AA41_9AGAR</name>
<protein>
    <submittedName>
        <fullName evidence="3">Uncharacterized protein</fullName>
    </submittedName>
</protein>
<sequence>MGLPDAYRPDETPAQIFSEHTWLQGVFLACVAYGMVALLFFQCIDVLLFTPTRKPSRCGRALACYIGVLFGLSTVYIGALIQFTQLAFIDGRNIPGGPNEFENEMFNMPVDMLANVTMTVLSWLSDLINIWRCYVIYQSSSIPGLAIIAFPMAMLVASIAVGIAWLKQVGTPDSSPWAVDRGFNFTTLNFSLSLALNILTTLLIVVRLLLFRRRINQALPSGTSHGSEYVSLAAIVFESAAIYSVFSLLFLVPFSLGHPLSQLFIQALSPVQIMSSLLIIFRIAQGKAWSPGPVEISINGTQDFQTSIRTIGGSNRTRSIRTTTETSTADEDRRKEISMDFVKDDAIRGSDEV</sequence>
<keyword evidence="2" id="KW-0812">Transmembrane</keyword>
<evidence type="ECO:0000313" key="3">
    <source>
        <dbReference type="EMBL" id="KAK7005719.1"/>
    </source>
</evidence>
<feature type="transmembrane region" description="Helical" evidence="2">
    <location>
        <begin position="26"/>
        <end position="50"/>
    </location>
</feature>
<feature type="transmembrane region" description="Helical" evidence="2">
    <location>
        <begin position="186"/>
        <end position="210"/>
    </location>
</feature>
<feature type="transmembrane region" description="Helical" evidence="2">
    <location>
        <begin position="230"/>
        <end position="251"/>
    </location>
</feature>
<proteinExistence type="predicted"/>
<dbReference type="EMBL" id="JAWWNJ010000077">
    <property type="protein sequence ID" value="KAK7005719.1"/>
    <property type="molecule type" value="Genomic_DNA"/>
</dbReference>
<keyword evidence="2" id="KW-0472">Membrane</keyword>